<dbReference type="PRINTS" id="PR00378">
    <property type="entry name" value="LIIMPHPHTASE"/>
</dbReference>
<dbReference type="PANTHER" id="PTHR20854:SF4">
    <property type="entry name" value="INOSITOL-1-MONOPHOSPHATASE-RELATED"/>
    <property type="match status" value="1"/>
</dbReference>
<reference evidence="9 10" key="1">
    <citation type="submission" date="2024-02" db="EMBL/GenBank/DDBJ databases">
        <authorList>
            <person name="Chen Y."/>
            <person name="Shah S."/>
            <person name="Dougan E. K."/>
            <person name="Thang M."/>
            <person name="Chan C."/>
        </authorList>
    </citation>
    <scope>NUCLEOTIDE SEQUENCE [LARGE SCALE GENOMIC DNA]</scope>
</reference>
<evidence type="ECO:0000313" key="9">
    <source>
        <dbReference type="EMBL" id="CAK9072308.1"/>
    </source>
</evidence>
<sequence>MADLDESNLRRYLDEAVSAAHEAGNLMLECFARNDAHTSVEEKASNADLVTKYDRQVEELVLTRLRACAPDFGVVAEETASKEELTDAPTWVVDPIDGTTNFIHRQAECCVLIGLAVRKRAVLGVCFIPKMDELYTAIKGHGAFCNGRRIASSGCKDLTKAMVNLHFPSYSRGPKVLERILGVNHDLLAHPVRAIRSGGSAGVDMMHVARGRLDAYFEVGIYPWDVCAGQIIVEEAGGVCLDTMGGKFDLSSRRVMVASSSELASQLAVHLRRRCYDTLDAENYQCSKEEADLKRRKT</sequence>
<dbReference type="InterPro" id="IPR020583">
    <property type="entry name" value="Inositol_monoP_metal-BS"/>
</dbReference>
<evidence type="ECO:0000256" key="3">
    <source>
        <dbReference type="ARBA" id="ARBA00005152"/>
    </source>
</evidence>
<dbReference type="Pfam" id="PF00459">
    <property type="entry name" value="Inositol_P"/>
    <property type="match status" value="1"/>
</dbReference>
<dbReference type="Gene3D" id="3.40.190.80">
    <property type="match status" value="1"/>
</dbReference>
<keyword evidence="10" id="KW-1185">Reference proteome</keyword>
<comment type="caution">
    <text evidence="9">The sequence shown here is derived from an EMBL/GenBank/DDBJ whole genome shotgun (WGS) entry which is preliminary data.</text>
</comment>
<dbReference type="Proteomes" id="UP001642484">
    <property type="component" value="Unassembled WGS sequence"/>
</dbReference>
<dbReference type="PANTHER" id="PTHR20854">
    <property type="entry name" value="INOSITOL MONOPHOSPHATASE"/>
    <property type="match status" value="1"/>
</dbReference>
<dbReference type="SUPFAM" id="SSF56655">
    <property type="entry name" value="Carbohydrate phosphatase"/>
    <property type="match status" value="1"/>
</dbReference>
<dbReference type="CDD" id="cd01639">
    <property type="entry name" value="IMPase"/>
    <property type="match status" value="1"/>
</dbReference>
<accession>A0ABP0P9K3</accession>
<dbReference type="EC" id="3.1.3.25" evidence="8"/>
<organism evidence="9 10">
    <name type="scientific">Durusdinium trenchii</name>
    <dbReference type="NCBI Taxonomy" id="1381693"/>
    <lineage>
        <taxon>Eukaryota</taxon>
        <taxon>Sar</taxon>
        <taxon>Alveolata</taxon>
        <taxon>Dinophyceae</taxon>
        <taxon>Suessiales</taxon>
        <taxon>Symbiodiniaceae</taxon>
        <taxon>Durusdinium</taxon>
    </lineage>
</organism>
<name>A0ABP0P9K3_9DINO</name>
<keyword evidence="7 8" id="KW-0460">Magnesium</keyword>
<dbReference type="InterPro" id="IPR020552">
    <property type="entry name" value="Inositol_monoPase_Li-sen"/>
</dbReference>
<protein>
    <recommendedName>
        <fullName evidence="8">Inositol-1-monophosphatase</fullName>
        <ecNumber evidence="8">3.1.3.25</ecNumber>
    </recommendedName>
</protein>
<comment type="similarity">
    <text evidence="4 8">Belongs to the inositol monophosphatase superfamily.</text>
</comment>
<keyword evidence="5 8" id="KW-0479">Metal-binding</keyword>
<evidence type="ECO:0000256" key="7">
    <source>
        <dbReference type="ARBA" id="ARBA00022842"/>
    </source>
</evidence>
<dbReference type="EMBL" id="CAXAMN010022729">
    <property type="protein sequence ID" value="CAK9072308.1"/>
    <property type="molecule type" value="Genomic_DNA"/>
</dbReference>
<evidence type="ECO:0000256" key="1">
    <source>
        <dbReference type="ARBA" id="ARBA00001033"/>
    </source>
</evidence>
<dbReference type="InterPro" id="IPR000760">
    <property type="entry name" value="Inositol_monophosphatase-like"/>
</dbReference>
<evidence type="ECO:0000256" key="5">
    <source>
        <dbReference type="ARBA" id="ARBA00022723"/>
    </source>
</evidence>
<dbReference type="PRINTS" id="PR00377">
    <property type="entry name" value="IMPHPHTASES"/>
</dbReference>
<dbReference type="PROSITE" id="PS00630">
    <property type="entry name" value="IMP_2"/>
    <property type="match status" value="1"/>
</dbReference>
<evidence type="ECO:0000313" key="10">
    <source>
        <dbReference type="Proteomes" id="UP001642484"/>
    </source>
</evidence>
<evidence type="ECO:0000256" key="2">
    <source>
        <dbReference type="ARBA" id="ARBA00001946"/>
    </source>
</evidence>
<evidence type="ECO:0000256" key="6">
    <source>
        <dbReference type="ARBA" id="ARBA00022801"/>
    </source>
</evidence>
<gene>
    <name evidence="9" type="ORF">CCMP2556_LOCUS35569</name>
</gene>
<evidence type="ECO:0000256" key="8">
    <source>
        <dbReference type="RuleBase" id="RU364068"/>
    </source>
</evidence>
<evidence type="ECO:0000256" key="4">
    <source>
        <dbReference type="ARBA" id="ARBA00009759"/>
    </source>
</evidence>
<dbReference type="Gene3D" id="3.30.540.10">
    <property type="entry name" value="Fructose-1,6-Bisphosphatase, subunit A, domain 1"/>
    <property type="match status" value="1"/>
</dbReference>
<dbReference type="InterPro" id="IPR033942">
    <property type="entry name" value="IMPase"/>
</dbReference>
<dbReference type="PROSITE" id="PS00629">
    <property type="entry name" value="IMP_1"/>
    <property type="match status" value="1"/>
</dbReference>
<comment type="catalytic activity">
    <reaction evidence="1 8">
        <text>a myo-inositol phosphate + H2O = myo-inositol + phosphate</text>
        <dbReference type="Rhea" id="RHEA:24056"/>
        <dbReference type="ChEBI" id="CHEBI:15377"/>
        <dbReference type="ChEBI" id="CHEBI:17268"/>
        <dbReference type="ChEBI" id="CHEBI:43474"/>
        <dbReference type="ChEBI" id="CHEBI:84139"/>
        <dbReference type="EC" id="3.1.3.25"/>
    </reaction>
</comment>
<proteinExistence type="inferred from homology"/>
<keyword evidence="6 8" id="KW-0378">Hydrolase</keyword>
<comment type="pathway">
    <text evidence="3 8">Polyol metabolism; myo-inositol biosynthesis; myo-inositol from D-glucose 6-phosphate: step 2/2.</text>
</comment>
<dbReference type="InterPro" id="IPR020550">
    <property type="entry name" value="Inositol_monophosphatase_CS"/>
</dbReference>
<comment type="cofactor">
    <cofactor evidence="2 8">
        <name>Mg(2+)</name>
        <dbReference type="ChEBI" id="CHEBI:18420"/>
    </cofactor>
</comment>